<evidence type="ECO:0000259" key="10">
    <source>
        <dbReference type="SMART" id="SM00709"/>
    </source>
</evidence>
<keyword evidence="12" id="KW-1185">Reference proteome</keyword>
<keyword evidence="3" id="KW-0479">Metal-binding</keyword>
<dbReference type="GO" id="GO:0008270">
    <property type="term" value="F:zinc ion binding"/>
    <property type="evidence" value="ECO:0007669"/>
    <property type="project" value="UniProtKB-KW"/>
</dbReference>
<gene>
    <name evidence="11" type="primary">ZPR1</name>
    <name evidence="11" type="ORF">VNI00_007748</name>
</gene>
<feature type="region of interest" description="Disordered" evidence="9">
    <location>
        <begin position="494"/>
        <end position="524"/>
    </location>
</feature>
<feature type="region of interest" description="Disordered" evidence="9">
    <location>
        <begin position="1"/>
        <end position="38"/>
    </location>
</feature>
<keyword evidence="6" id="KW-0862">Zinc</keyword>
<evidence type="ECO:0000256" key="3">
    <source>
        <dbReference type="ARBA" id="ARBA00022723"/>
    </source>
</evidence>
<dbReference type="PANTHER" id="PTHR10876">
    <property type="entry name" value="ZINC FINGER PROTEIN ZPR1"/>
    <property type="match status" value="1"/>
</dbReference>
<accession>A0AAW0D207</accession>
<keyword evidence="5 11" id="KW-0863">Zinc-finger</keyword>
<dbReference type="FunFam" id="2.20.25.420:FF:000002">
    <property type="entry name" value="Zinc finger protein ZPR1"/>
    <property type="match status" value="1"/>
</dbReference>
<dbReference type="InterPro" id="IPR040141">
    <property type="entry name" value="ZPR1"/>
</dbReference>
<dbReference type="Gene3D" id="2.20.25.420">
    <property type="entry name" value="ZPR1, zinc finger domain"/>
    <property type="match status" value="2"/>
</dbReference>
<comment type="subcellular location">
    <subcellularLocation>
        <location evidence="1">Nucleus</location>
    </subcellularLocation>
</comment>
<evidence type="ECO:0000256" key="5">
    <source>
        <dbReference type="ARBA" id="ARBA00022771"/>
    </source>
</evidence>
<protein>
    <submittedName>
        <fullName evidence="11">Nucleolar zinc-finger protein</fullName>
    </submittedName>
</protein>
<reference evidence="11 12" key="1">
    <citation type="submission" date="2024-01" db="EMBL/GenBank/DDBJ databases">
        <title>A draft genome for a cacao thread blight-causing isolate of Paramarasmius palmivorus.</title>
        <authorList>
            <person name="Baruah I.K."/>
            <person name="Bukari Y."/>
            <person name="Amoako-Attah I."/>
            <person name="Meinhardt L.W."/>
            <person name="Bailey B.A."/>
            <person name="Cohen S.P."/>
        </authorList>
    </citation>
    <scope>NUCLEOTIDE SEQUENCE [LARGE SCALE GENOMIC DNA]</scope>
    <source>
        <strain evidence="11 12">GH-12</strain>
    </source>
</reference>
<dbReference type="Proteomes" id="UP001383192">
    <property type="component" value="Unassembled WGS sequence"/>
</dbReference>
<evidence type="ECO:0000256" key="1">
    <source>
        <dbReference type="ARBA" id="ARBA00004123"/>
    </source>
</evidence>
<dbReference type="PANTHER" id="PTHR10876:SF0">
    <property type="entry name" value="ZINC FINGER PROTEIN ZPR1"/>
    <property type="match status" value="1"/>
</dbReference>
<dbReference type="AlphaFoldDB" id="A0AAW0D207"/>
<dbReference type="FunFam" id="2.20.25.420:FF:000001">
    <property type="entry name" value="Zinc finger protein ZPR1"/>
    <property type="match status" value="1"/>
</dbReference>
<evidence type="ECO:0000256" key="7">
    <source>
        <dbReference type="ARBA" id="ARBA00023242"/>
    </source>
</evidence>
<evidence type="ECO:0000256" key="9">
    <source>
        <dbReference type="SAM" id="MobiDB-lite"/>
    </source>
</evidence>
<comment type="function">
    <text evidence="8">Acts as a protein folding chaperone for elongation factor 1-alpha.</text>
</comment>
<dbReference type="InterPro" id="IPR004457">
    <property type="entry name" value="Znf_ZPR1"/>
</dbReference>
<organism evidence="11 12">
    <name type="scientific">Paramarasmius palmivorus</name>
    <dbReference type="NCBI Taxonomy" id="297713"/>
    <lineage>
        <taxon>Eukaryota</taxon>
        <taxon>Fungi</taxon>
        <taxon>Dikarya</taxon>
        <taxon>Basidiomycota</taxon>
        <taxon>Agaricomycotina</taxon>
        <taxon>Agaricomycetes</taxon>
        <taxon>Agaricomycetidae</taxon>
        <taxon>Agaricales</taxon>
        <taxon>Marasmiineae</taxon>
        <taxon>Marasmiaceae</taxon>
        <taxon>Paramarasmius</taxon>
    </lineage>
</organism>
<sequence length="524" mass="58249">MSEKKEELFPAIGKLADQADKLPDAPVEENKEEEERPLQEIESLCMKCGEQGITRMMLTSIPYFREVIVMSFRCEHCGTTNNEIQSAGTIRPEGTMYTARILDRSDLDRQIVRSPSCSIQIPEFELTLPATSQGQLTTVEGLIRDVVADLSIDQPLRKYQDPATYEKLQALIEKLKEILGDEEEVEEDENGETKMVEVGKASQKNSPMPAFTVKLDDPAGNSWIEFIGTMSDPKWNMRTYPRTLEQNVTLGLVATPDESSSAAQGKATVSLDSNGEDDDTPVGGGAEGQNEEIYVFHGTCSSCGHPLDTLMKKVNIPYFKDVLIMSMNCDRCGYRDNEVKSGSAISEQGKKITLKVEDKDDLSRDILKSETAGLTIPEIDLVLTHGTLGGRFTTIEGILEQVYEELSEKVVRGGDSDASEEEERRNFVGFLGKLKEVKSGSQPFTVILDDPLANSYIQNIYAPDPDPAMSIEMYDRTWEQNEILGLNDMKVEGYEEDAQKEAEAKEAENAKEEADTKKEEKVAS</sequence>
<evidence type="ECO:0000256" key="8">
    <source>
        <dbReference type="ARBA" id="ARBA00054139"/>
    </source>
</evidence>
<evidence type="ECO:0000256" key="2">
    <source>
        <dbReference type="ARBA" id="ARBA00008354"/>
    </source>
</evidence>
<dbReference type="FunFam" id="2.60.120.1040:FF:000001">
    <property type="entry name" value="Zinc finger protein ZPR1"/>
    <property type="match status" value="1"/>
</dbReference>
<proteinExistence type="inferred from homology"/>
<dbReference type="InterPro" id="IPR042452">
    <property type="entry name" value="ZPR1_Znf1/2"/>
</dbReference>
<keyword evidence="7" id="KW-0539">Nucleus</keyword>
<dbReference type="Pfam" id="PF03367">
    <property type="entry name" value="Zn_ribbon_ZPR1"/>
    <property type="match status" value="2"/>
</dbReference>
<dbReference type="GO" id="GO:0005634">
    <property type="term" value="C:nucleus"/>
    <property type="evidence" value="ECO:0007669"/>
    <property type="project" value="UniProtKB-SubCell"/>
</dbReference>
<feature type="domain" description="Zinc finger ZPR1-type" evidence="10">
    <location>
        <begin position="298"/>
        <end position="459"/>
    </location>
</feature>
<dbReference type="EMBL" id="JAYKXP010000025">
    <property type="protein sequence ID" value="KAK7045495.1"/>
    <property type="molecule type" value="Genomic_DNA"/>
</dbReference>
<feature type="domain" description="Zinc finger ZPR1-type" evidence="10">
    <location>
        <begin position="43"/>
        <end position="226"/>
    </location>
</feature>
<dbReference type="Pfam" id="PF22794">
    <property type="entry name" value="jr-ZPR1"/>
    <property type="match status" value="2"/>
</dbReference>
<dbReference type="InterPro" id="IPR056180">
    <property type="entry name" value="ZPR1_jr_dom"/>
</dbReference>
<feature type="region of interest" description="Disordered" evidence="9">
    <location>
        <begin position="256"/>
        <end position="287"/>
    </location>
</feature>
<dbReference type="SMART" id="SM00709">
    <property type="entry name" value="Zpr1"/>
    <property type="match status" value="2"/>
</dbReference>
<evidence type="ECO:0000313" key="11">
    <source>
        <dbReference type="EMBL" id="KAK7045495.1"/>
    </source>
</evidence>
<evidence type="ECO:0000256" key="6">
    <source>
        <dbReference type="ARBA" id="ARBA00022833"/>
    </source>
</evidence>
<dbReference type="Gene3D" id="2.60.120.1040">
    <property type="entry name" value="ZPR1, A/B domain"/>
    <property type="match status" value="2"/>
</dbReference>
<comment type="similarity">
    <text evidence="2">Belongs to the ZPR1 family.</text>
</comment>
<keyword evidence="4" id="KW-0677">Repeat</keyword>
<name>A0AAW0D207_9AGAR</name>
<dbReference type="NCBIfam" id="TIGR00310">
    <property type="entry name" value="ZPR1_znf"/>
    <property type="match status" value="2"/>
</dbReference>
<evidence type="ECO:0000313" key="12">
    <source>
        <dbReference type="Proteomes" id="UP001383192"/>
    </source>
</evidence>
<comment type="caution">
    <text evidence="11">The sequence shown here is derived from an EMBL/GenBank/DDBJ whole genome shotgun (WGS) entry which is preliminary data.</text>
</comment>
<evidence type="ECO:0000256" key="4">
    <source>
        <dbReference type="ARBA" id="ARBA00022737"/>
    </source>
</evidence>
<dbReference type="InterPro" id="IPR042451">
    <property type="entry name" value="ZPR1_A/B_dom"/>
</dbReference>